<protein>
    <submittedName>
        <fullName evidence="1">Uncharacterized protein</fullName>
    </submittedName>
</protein>
<dbReference type="EMBL" id="GBRH01192823">
    <property type="protein sequence ID" value="JAE05073.1"/>
    <property type="molecule type" value="Transcribed_RNA"/>
</dbReference>
<name>A0A0A9F9Z0_ARUDO</name>
<accession>A0A0A9F9Z0</accession>
<dbReference type="AlphaFoldDB" id="A0A0A9F9Z0"/>
<evidence type="ECO:0000313" key="1">
    <source>
        <dbReference type="EMBL" id="JAE05073.1"/>
    </source>
</evidence>
<proteinExistence type="predicted"/>
<reference evidence="1" key="2">
    <citation type="journal article" date="2015" name="Data Brief">
        <title>Shoot transcriptome of the giant reed, Arundo donax.</title>
        <authorList>
            <person name="Barrero R.A."/>
            <person name="Guerrero F.D."/>
            <person name="Moolhuijzen P."/>
            <person name="Goolsby J.A."/>
            <person name="Tidwell J."/>
            <person name="Bellgard S.E."/>
            <person name="Bellgard M.I."/>
        </authorList>
    </citation>
    <scope>NUCLEOTIDE SEQUENCE</scope>
    <source>
        <tissue evidence="1">Shoot tissue taken approximately 20 cm above the soil surface</tissue>
    </source>
</reference>
<organism evidence="1">
    <name type="scientific">Arundo donax</name>
    <name type="common">Giant reed</name>
    <name type="synonym">Donax arundinaceus</name>
    <dbReference type="NCBI Taxonomy" id="35708"/>
    <lineage>
        <taxon>Eukaryota</taxon>
        <taxon>Viridiplantae</taxon>
        <taxon>Streptophyta</taxon>
        <taxon>Embryophyta</taxon>
        <taxon>Tracheophyta</taxon>
        <taxon>Spermatophyta</taxon>
        <taxon>Magnoliopsida</taxon>
        <taxon>Liliopsida</taxon>
        <taxon>Poales</taxon>
        <taxon>Poaceae</taxon>
        <taxon>PACMAD clade</taxon>
        <taxon>Arundinoideae</taxon>
        <taxon>Arundineae</taxon>
        <taxon>Arundo</taxon>
    </lineage>
</organism>
<sequence length="28" mass="3411">MTYPHLKPQKPSQHYVQRVFGFKLHKQS</sequence>
<reference evidence="1" key="1">
    <citation type="submission" date="2014-09" db="EMBL/GenBank/DDBJ databases">
        <authorList>
            <person name="Magalhaes I.L.F."/>
            <person name="Oliveira U."/>
            <person name="Santos F.R."/>
            <person name="Vidigal T.H.D.A."/>
            <person name="Brescovit A.D."/>
            <person name="Santos A.J."/>
        </authorList>
    </citation>
    <scope>NUCLEOTIDE SEQUENCE</scope>
    <source>
        <tissue evidence="1">Shoot tissue taken approximately 20 cm above the soil surface</tissue>
    </source>
</reference>